<keyword evidence="4" id="KW-1185">Reference proteome</keyword>
<feature type="compositionally biased region" description="Acidic residues" evidence="1">
    <location>
        <begin position="115"/>
        <end position="127"/>
    </location>
</feature>
<name>A0A9P5XMK9_9AGAR</name>
<dbReference type="InterPro" id="IPR015362">
    <property type="entry name" value="WIBG_mago-bd"/>
</dbReference>
<sequence length="186" mass="20036">MSRPPLNPDKSNAGIIVDPQTLQRVIPESRRPDGSVRKEIKVRPGFTPQEDVRRFRGTRQTQMDANSLPKGHILGWIAPSSASQPAKPTSKSAKKNAKRKEKREEKKSGAAADEPVPDNWEDEDEDEAAPKPSESSSAPAAAAGVDTPKSEASSSEHTADKPTATHVVSSKAIKKLAADLEKLSTK</sequence>
<dbReference type="SMART" id="SM01273">
    <property type="entry name" value="Mago-bind"/>
    <property type="match status" value="1"/>
</dbReference>
<feature type="compositionally biased region" description="Low complexity" evidence="1">
    <location>
        <begin position="130"/>
        <end position="143"/>
    </location>
</feature>
<evidence type="ECO:0000313" key="4">
    <source>
        <dbReference type="Proteomes" id="UP000807342"/>
    </source>
</evidence>
<dbReference type="PANTHER" id="PTHR22959:SF0">
    <property type="entry name" value="PARTNER OF Y14 AND MAGO"/>
    <property type="match status" value="1"/>
</dbReference>
<dbReference type="InterPro" id="IPR039333">
    <property type="entry name" value="PYM1"/>
</dbReference>
<protein>
    <recommendedName>
        <fullName evidence="2">WIBG Mago-binding domain-containing protein</fullName>
    </recommendedName>
</protein>
<dbReference type="GO" id="GO:1903259">
    <property type="term" value="P:exon-exon junction complex disassembly"/>
    <property type="evidence" value="ECO:0007669"/>
    <property type="project" value="InterPro"/>
</dbReference>
<feature type="compositionally biased region" description="Polar residues" evidence="1">
    <location>
        <begin position="80"/>
        <end position="89"/>
    </location>
</feature>
<comment type="caution">
    <text evidence="3">The sequence shown here is derived from an EMBL/GenBank/DDBJ whole genome shotgun (WGS) entry which is preliminary data.</text>
</comment>
<dbReference type="Pfam" id="PF09282">
    <property type="entry name" value="Mago-bind"/>
    <property type="match status" value="1"/>
</dbReference>
<evidence type="ECO:0000259" key="2">
    <source>
        <dbReference type="SMART" id="SM01273"/>
    </source>
</evidence>
<dbReference type="OrthoDB" id="21625at2759"/>
<dbReference type="SUPFAM" id="SSF101931">
    <property type="entry name" value="Pym (Within the bgcn gene intron protein, WIBG), N-terminal domain"/>
    <property type="match status" value="1"/>
</dbReference>
<dbReference type="InterPro" id="IPR036348">
    <property type="entry name" value="WIBG_N_sf"/>
</dbReference>
<reference evidence="3" key="1">
    <citation type="submission" date="2020-11" db="EMBL/GenBank/DDBJ databases">
        <authorList>
            <consortium name="DOE Joint Genome Institute"/>
            <person name="Ahrendt S."/>
            <person name="Riley R."/>
            <person name="Andreopoulos W."/>
            <person name="Labutti K."/>
            <person name="Pangilinan J."/>
            <person name="Ruiz-Duenas F.J."/>
            <person name="Barrasa J.M."/>
            <person name="Sanchez-Garcia M."/>
            <person name="Camarero S."/>
            <person name="Miyauchi S."/>
            <person name="Serrano A."/>
            <person name="Linde D."/>
            <person name="Babiker R."/>
            <person name="Drula E."/>
            <person name="Ayuso-Fernandez I."/>
            <person name="Pacheco R."/>
            <person name="Padilla G."/>
            <person name="Ferreira P."/>
            <person name="Barriuso J."/>
            <person name="Kellner H."/>
            <person name="Castanera R."/>
            <person name="Alfaro M."/>
            <person name="Ramirez L."/>
            <person name="Pisabarro A.G."/>
            <person name="Kuo A."/>
            <person name="Tritt A."/>
            <person name="Lipzen A."/>
            <person name="He G."/>
            <person name="Yan M."/>
            <person name="Ng V."/>
            <person name="Cullen D."/>
            <person name="Martin F."/>
            <person name="Rosso M.-N."/>
            <person name="Henrissat B."/>
            <person name="Hibbett D."/>
            <person name="Martinez A.T."/>
            <person name="Grigoriev I.V."/>
        </authorList>
    </citation>
    <scope>NUCLEOTIDE SEQUENCE</scope>
    <source>
        <strain evidence="3">MF-IS2</strain>
    </source>
</reference>
<dbReference type="PANTHER" id="PTHR22959">
    <property type="entry name" value="PYM PROTEIN"/>
    <property type="match status" value="1"/>
</dbReference>
<dbReference type="AlphaFoldDB" id="A0A9P5XMK9"/>
<evidence type="ECO:0000313" key="3">
    <source>
        <dbReference type="EMBL" id="KAF9452486.1"/>
    </source>
</evidence>
<dbReference type="GO" id="GO:0003723">
    <property type="term" value="F:RNA binding"/>
    <property type="evidence" value="ECO:0007669"/>
    <property type="project" value="TreeGrafter"/>
</dbReference>
<feature type="region of interest" description="Disordered" evidence="1">
    <location>
        <begin position="23"/>
        <end position="171"/>
    </location>
</feature>
<feature type="compositionally biased region" description="Basic residues" evidence="1">
    <location>
        <begin position="92"/>
        <end position="101"/>
    </location>
</feature>
<evidence type="ECO:0000256" key="1">
    <source>
        <dbReference type="SAM" id="MobiDB-lite"/>
    </source>
</evidence>
<gene>
    <name evidence="3" type="ORF">P691DRAFT_721948</name>
</gene>
<proteinExistence type="predicted"/>
<feature type="domain" description="WIBG Mago-binding" evidence="2">
    <location>
        <begin position="22"/>
        <end position="48"/>
    </location>
</feature>
<dbReference type="Proteomes" id="UP000807342">
    <property type="component" value="Unassembled WGS sequence"/>
</dbReference>
<organism evidence="3 4">
    <name type="scientific">Macrolepiota fuliginosa MF-IS2</name>
    <dbReference type="NCBI Taxonomy" id="1400762"/>
    <lineage>
        <taxon>Eukaryota</taxon>
        <taxon>Fungi</taxon>
        <taxon>Dikarya</taxon>
        <taxon>Basidiomycota</taxon>
        <taxon>Agaricomycotina</taxon>
        <taxon>Agaricomycetes</taxon>
        <taxon>Agaricomycetidae</taxon>
        <taxon>Agaricales</taxon>
        <taxon>Agaricineae</taxon>
        <taxon>Agaricaceae</taxon>
        <taxon>Macrolepiota</taxon>
    </lineage>
</organism>
<dbReference type="GO" id="GO:0005737">
    <property type="term" value="C:cytoplasm"/>
    <property type="evidence" value="ECO:0007669"/>
    <property type="project" value="TreeGrafter"/>
</dbReference>
<feature type="compositionally biased region" description="Basic and acidic residues" evidence="1">
    <location>
        <begin position="27"/>
        <end position="42"/>
    </location>
</feature>
<accession>A0A9P5XMK9</accession>
<dbReference type="GO" id="GO:0035145">
    <property type="term" value="C:exon-exon junction complex"/>
    <property type="evidence" value="ECO:0007669"/>
    <property type="project" value="TreeGrafter"/>
</dbReference>
<dbReference type="EMBL" id="MU151071">
    <property type="protein sequence ID" value="KAF9452486.1"/>
    <property type="molecule type" value="Genomic_DNA"/>
</dbReference>